<dbReference type="PROSITE" id="PS50164">
    <property type="entry name" value="GIY_YIG"/>
    <property type="match status" value="1"/>
</dbReference>
<evidence type="ECO:0000256" key="1">
    <source>
        <dbReference type="SAM" id="MobiDB-lite"/>
    </source>
</evidence>
<accession>A0ABN9MFG7</accession>
<name>A0ABN9MFG7_9NEOB</name>
<evidence type="ECO:0008006" key="6">
    <source>
        <dbReference type="Google" id="ProtNLM"/>
    </source>
</evidence>
<dbReference type="InterPro" id="IPR000305">
    <property type="entry name" value="GIY-YIG_endonuc"/>
</dbReference>
<evidence type="ECO:0000313" key="5">
    <source>
        <dbReference type="Proteomes" id="UP001176940"/>
    </source>
</evidence>
<evidence type="ECO:0000259" key="3">
    <source>
        <dbReference type="PROSITE" id="PS50878"/>
    </source>
</evidence>
<dbReference type="PROSITE" id="PS50878">
    <property type="entry name" value="RT_POL"/>
    <property type="match status" value="1"/>
</dbReference>
<dbReference type="EMBL" id="CAUEEQ010064766">
    <property type="protein sequence ID" value="CAJ0965023.1"/>
    <property type="molecule type" value="Genomic_DNA"/>
</dbReference>
<feature type="domain" description="Reverse transcriptase" evidence="3">
    <location>
        <begin position="1"/>
        <end position="133"/>
    </location>
</feature>
<dbReference type="InterPro" id="IPR000477">
    <property type="entry name" value="RT_dom"/>
</dbReference>
<dbReference type="Proteomes" id="UP001176940">
    <property type="component" value="Unassembled WGS sequence"/>
</dbReference>
<gene>
    <name evidence="4" type="ORF">RIMI_LOCUS19873859</name>
</gene>
<comment type="caution">
    <text evidence="4">The sequence shown here is derived from an EMBL/GenBank/DDBJ whole genome shotgun (WGS) entry which is preliminary data.</text>
</comment>
<feature type="region of interest" description="Disordered" evidence="1">
    <location>
        <begin position="198"/>
        <end position="217"/>
    </location>
</feature>
<dbReference type="PANTHER" id="PTHR21301:SF12">
    <property type="match status" value="1"/>
</dbReference>
<evidence type="ECO:0000259" key="2">
    <source>
        <dbReference type="PROSITE" id="PS50164"/>
    </source>
</evidence>
<keyword evidence="5" id="KW-1185">Reference proteome</keyword>
<feature type="domain" description="GIY-YIG" evidence="2">
    <location>
        <begin position="333"/>
        <end position="397"/>
    </location>
</feature>
<evidence type="ECO:0000313" key="4">
    <source>
        <dbReference type="EMBL" id="CAJ0965023.1"/>
    </source>
</evidence>
<organism evidence="4 5">
    <name type="scientific">Ranitomeya imitator</name>
    <name type="common">mimic poison frog</name>
    <dbReference type="NCBI Taxonomy" id="111125"/>
    <lineage>
        <taxon>Eukaryota</taxon>
        <taxon>Metazoa</taxon>
        <taxon>Chordata</taxon>
        <taxon>Craniata</taxon>
        <taxon>Vertebrata</taxon>
        <taxon>Euteleostomi</taxon>
        <taxon>Amphibia</taxon>
        <taxon>Batrachia</taxon>
        <taxon>Anura</taxon>
        <taxon>Neobatrachia</taxon>
        <taxon>Hyloidea</taxon>
        <taxon>Dendrobatidae</taxon>
        <taxon>Dendrobatinae</taxon>
        <taxon>Ranitomeya</taxon>
    </lineage>
</organism>
<dbReference type="Pfam" id="PF26215">
    <property type="entry name" value="HTH_animal"/>
    <property type="match status" value="1"/>
</dbReference>
<feature type="compositionally biased region" description="Polar residues" evidence="1">
    <location>
        <begin position="205"/>
        <end position="214"/>
    </location>
</feature>
<feature type="non-terminal residue" evidence="4">
    <location>
        <position position="397"/>
    </location>
</feature>
<reference evidence="4" key="1">
    <citation type="submission" date="2023-07" db="EMBL/GenBank/DDBJ databases">
        <authorList>
            <person name="Stuckert A."/>
        </authorList>
    </citation>
    <scope>NUCLEOTIDE SEQUENCE</scope>
</reference>
<dbReference type="PANTHER" id="PTHR21301">
    <property type="entry name" value="REVERSE TRANSCRIPTASE"/>
    <property type="match status" value="1"/>
</dbReference>
<protein>
    <recommendedName>
        <fullName evidence="6">Reverse transcriptase domain-containing protein</fullName>
    </recommendedName>
</protein>
<sequence>MSTSSIQLCLDLLKIVLYENFFLYEDTFYIQRQGTAMGSNVVPAYANAFMNLIEEHYVYTDARFEQHISCYHRYIDNIFFIWTGPTDSLLAFHQSLNLVYPELQFTIHYDSKQVSFLDTLVCKDNLGHLSTDLCSKPTDCNSLLHYSSSHPKATCNSLPCSQFTRVARIFSNPDMLPARLEDMSQKFRERHYPQHLLDHERSRALQPQSPLQRQTNRDRVPFVHTFHPFMPKIELVIKKHWPILTKAYPNITNFSSPALMCNRRAPNIKDRLVRADMGSSRPSTSQSVLSTCRHSTFPCLSCASCSNIIKSDSVTHPRTDKSYPIRGYHTCNSNFVVFVIKCPCGLLYVGETTQHVKDRIASHKSTSHCGKTWLPIPEHFIKFRHTVVQLKYQVIEQ</sequence>
<dbReference type="InterPro" id="IPR058912">
    <property type="entry name" value="HTH_animal"/>
</dbReference>
<proteinExistence type="predicted"/>